<proteinExistence type="predicted"/>
<accession>A0A151Y2M6</accession>
<dbReference type="AlphaFoldDB" id="A0A151Y2M6"/>
<organism evidence="1 2">
    <name type="scientific">Acinetobacter pragensis</name>
    <dbReference type="NCBI Taxonomy" id="1806892"/>
    <lineage>
        <taxon>Bacteria</taxon>
        <taxon>Pseudomonadati</taxon>
        <taxon>Pseudomonadota</taxon>
        <taxon>Gammaproteobacteria</taxon>
        <taxon>Moraxellales</taxon>
        <taxon>Moraxellaceae</taxon>
        <taxon>Acinetobacter</taxon>
    </lineage>
</organism>
<dbReference type="InterPro" id="IPR035944">
    <property type="entry name" value="YfbM-like_sf"/>
</dbReference>
<evidence type="ECO:0000313" key="1">
    <source>
        <dbReference type="EMBL" id="KYQ72274.1"/>
    </source>
</evidence>
<dbReference type="OrthoDB" id="6711401at2"/>
<name>A0A151Y2M6_9GAMM</name>
<evidence type="ECO:0000313" key="2">
    <source>
        <dbReference type="Proteomes" id="UP000076276"/>
    </source>
</evidence>
<comment type="caution">
    <text evidence="1">The sequence shown here is derived from an EMBL/GenBank/DDBJ whole genome shotgun (WGS) entry which is preliminary data.</text>
</comment>
<sequence length="163" mass="18747">MEASLYLIHPNDLETLILEAGNSQAVLESPFIQQSLYLGDTWDTVNRALNPEEQTAEHALQYVIQAEHPLSERIDHPEAVRYNTVVRTAEIQQQLRSLSVDELKKRYQFDIVHTAPEALAQEIRLAELKLIYVQLQDLYRTAARQNFAVLSVIQSKIRPEKLI</sequence>
<dbReference type="Proteomes" id="UP000076276">
    <property type="component" value="Unassembled WGS sequence"/>
</dbReference>
<dbReference type="InterPro" id="IPR015068">
    <property type="entry name" value="DUF1877"/>
</dbReference>
<dbReference type="EMBL" id="LUAW01000017">
    <property type="protein sequence ID" value="KYQ72274.1"/>
    <property type="molecule type" value="Genomic_DNA"/>
</dbReference>
<dbReference type="Gene3D" id="3.40.1760.10">
    <property type="entry name" value="YfbM-like super family"/>
    <property type="match status" value="1"/>
</dbReference>
<gene>
    <name evidence="1" type="ORF">AZH43_10875</name>
</gene>
<dbReference type="SUPFAM" id="SSF111069">
    <property type="entry name" value="Hypothetical protein yfbM"/>
    <property type="match status" value="1"/>
</dbReference>
<dbReference type="Pfam" id="PF08974">
    <property type="entry name" value="DUF1877"/>
    <property type="match status" value="1"/>
</dbReference>
<reference evidence="1 2" key="1">
    <citation type="submission" date="2016-03" db="EMBL/GenBank/DDBJ databases">
        <title>Acinetobacter genomospecies 28 strain ANC 4149.</title>
        <authorList>
            <person name="Radolfova-Krizova L."/>
            <person name="Nemec A."/>
        </authorList>
    </citation>
    <scope>NUCLEOTIDE SEQUENCE [LARGE SCALE GENOMIC DNA]</scope>
    <source>
        <strain evidence="1 2">ANC 4149</strain>
    </source>
</reference>
<dbReference type="RefSeq" id="WP_067668355.1">
    <property type="nucleotide sequence ID" value="NZ_CBCSIK010000003.1"/>
</dbReference>
<evidence type="ECO:0008006" key="3">
    <source>
        <dbReference type="Google" id="ProtNLM"/>
    </source>
</evidence>
<keyword evidence="2" id="KW-1185">Reference proteome</keyword>
<protein>
    <recommendedName>
        <fullName evidence="3">DUF1877 domain-containing protein</fullName>
    </recommendedName>
</protein>